<keyword evidence="2" id="KW-1185">Reference proteome</keyword>
<evidence type="ECO:0000313" key="1">
    <source>
        <dbReference type="EMBL" id="GKX65775.1"/>
    </source>
</evidence>
<dbReference type="EMBL" id="BROD01000001">
    <property type="protein sequence ID" value="GKX65775.1"/>
    <property type="molecule type" value="Genomic_DNA"/>
</dbReference>
<sequence length="124" mass="14362">MIIRESFPISFENREIWVGCFDGLGDKSKIVKIKFLEEYKEIKLPSSPALIAMNVYGTVITCELAEIFINTLNRNEKLIRKVAFSGLTKEGLRNIKSYIKTSNVQLNFAINYFDDFEEAKEWLI</sequence>
<evidence type="ECO:0000313" key="2">
    <source>
        <dbReference type="Proteomes" id="UP001058074"/>
    </source>
</evidence>
<comment type="caution">
    <text evidence="1">The sequence shown here is derived from an EMBL/GenBank/DDBJ whole genome shotgun (WGS) entry which is preliminary data.</text>
</comment>
<protein>
    <submittedName>
        <fullName evidence="1">Uncharacterized protein</fullName>
    </submittedName>
</protein>
<dbReference type="Proteomes" id="UP001058074">
    <property type="component" value="Unassembled WGS sequence"/>
</dbReference>
<accession>A0ACB5R9B8</accession>
<name>A0ACB5R9B8_9CLOT</name>
<gene>
    <name evidence="1" type="ORF">rsdtw13_10330</name>
</gene>
<organism evidence="1 2">
    <name type="scientific">Inconstantimicrobium mannanitabidum</name>
    <dbReference type="NCBI Taxonomy" id="1604901"/>
    <lineage>
        <taxon>Bacteria</taxon>
        <taxon>Bacillati</taxon>
        <taxon>Bacillota</taxon>
        <taxon>Clostridia</taxon>
        <taxon>Eubacteriales</taxon>
        <taxon>Clostridiaceae</taxon>
        <taxon>Inconstantimicrobium</taxon>
    </lineage>
</organism>
<proteinExistence type="predicted"/>
<reference evidence="1" key="1">
    <citation type="journal article" date="2025" name="Int. J. Syst. Evol. Microbiol.">
        <title>Inconstantimicrobium mannanitabidum sp. nov., a novel member of the family Clostridiaceae isolated from anoxic soil under the treatment of reductive soil disinfestation.</title>
        <authorList>
            <person name="Ueki A."/>
            <person name="Tonouchi A."/>
            <person name="Honma S."/>
            <person name="Kaku N."/>
            <person name="Ueki K."/>
        </authorList>
    </citation>
    <scope>NUCLEOTIDE SEQUENCE</scope>
    <source>
        <strain evidence="1">TW13</strain>
    </source>
</reference>